<sequence>MGKDLTKYIIYQELYKQMESKNTRCDIQSREKIRSLVFLNNSKEEQCDPYYDILNWQFPLIILRLLNLSNQIWDKLISLL</sequence>
<gene>
    <name evidence="1" type="ORF">GSPATT00020377001</name>
</gene>
<evidence type="ECO:0000313" key="2">
    <source>
        <dbReference type="Proteomes" id="UP000000600"/>
    </source>
</evidence>
<dbReference type="RefSeq" id="XP_001454102.1">
    <property type="nucleotide sequence ID" value="XM_001454065.1"/>
</dbReference>
<proteinExistence type="predicted"/>
<accession>A0DUI8</accession>
<dbReference type="InParanoid" id="A0DUI8"/>
<dbReference type="AlphaFoldDB" id="A0DUI8"/>
<evidence type="ECO:0000313" key="1">
    <source>
        <dbReference type="EMBL" id="CAK86705.1"/>
    </source>
</evidence>
<dbReference type="GeneID" id="5039887"/>
<dbReference type="Proteomes" id="UP000000600">
    <property type="component" value="Unassembled WGS sequence"/>
</dbReference>
<organism evidence="1 2">
    <name type="scientific">Paramecium tetraurelia</name>
    <dbReference type="NCBI Taxonomy" id="5888"/>
    <lineage>
        <taxon>Eukaryota</taxon>
        <taxon>Sar</taxon>
        <taxon>Alveolata</taxon>
        <taxon>Ciliophora</taxon>
        <taxon>Intramacronucleata</taxon>
        <taxon>Oligohymenophorea</taxon>
        <taxon>Peniculida</taxon>
        <taxon>Parameciidae</taxon>
        <taxon>Paramecium</taxon>
    </lineage>
</organism>
<dbReference type="EMBL" id="CT868585">
    <property type="protein sequence ID" value="CAK86705.1"/>
    <property type="molecule type" value="Genomic_DNA"/>
</dbReference>
<name>A0DUI8_PARTE</name>
<protein>
    <submittedName>
        <fullName evidence="1">Uncharacterized protein</fullName>
    </submittedName>
</protein>
<reference evidence="1 2" key="1">
    <citation type="journal article" date="2006" name="Nature">
        <title>Global trends of whole-genome duplications revealed by the ciliate Paramecium tetraurelia.</title>
        <authorList>
            <consortium name="Genoscope"/>
            <person name="Aury J.-M."/>
            <person name="Jaillon O."/>
            <person name="Duret L."/>
            <person name="Noel B."/>
            <person name="Jubin C."/>
            <person name="Porcel B.M."/>
            <person name="Segurens B."/>
            <person name="Daubin V."/>
            <person name="Anthouard V."/>
            <person name="Aiach N."/>
            <person name="Arnaiz O."/>
            <person name="Billaut A."/>
            <person name="Beisson J."/>
            <person name="Blanc I."/>
            <person name="Bouhouche K."/>
            <person name="Camara F."/>
            <person name="Duharcourt S."/>
            <person name="Guigo R."/>
            <person name="Gogendeau D."/>
            <person name="Katinka M."/>
            <person name="Keller A.-M."/>
            <person name="Kissmehl R."/>
            <person name="Klotz C."/>
            <person name="Koll F."/>
            <person name="Le Moue A."/>
            <person name="Lepere C."/>
            <person name="Malinsky S."/>
            <person name="Nowacki M."/>
            <person name="Nowak J.K."/>
            <person name="Plattner H."/>
            <person name="Poulain J."/>
            <person name="Ruiz F."/>
            <person name="Serrano V."/>
            <person name="Zagulski M."/>
            <person name="Dessen P."/>
            <person name="Betermier M."/>
            <person name="Weissenbach J."/>
            <person name="Scarpelli C."/>
            <person name="Schachter V."/>
            <person name="Sperling L."/>
            <person name="Meyer E."/>
            <person name="Cohen J."/>
            <person name="Wincker P."/>
        </authorList>
    </citation>
    <scope>NUCLEOTIDE SEQUENCE [LARGE SCALE GENOMIC DNA]</scope>
    <source>
        <strain evidence="1 2">Stock d4-2</strain>
    </source>
</reference>
<dbReference type="KEGG" id="ptm:GSPATT00020377001"/>
<dbReference type="HOGENOM" id="CLU_2594968_0_0_1"/>
<keyword evidence="2" id="KW-1185">Reference proteome</keyword>